<feature type="compositionally biased region" description="Low complexity" evidence="9">
    <location>
        <begin position="260"/>
        <end position="310"/>
    </location>
</feature>
<dbReference type="PROSITE" id="PS50103">
    <property type="entry name" value="ZF_C3H1"/>
    <property type="match status" value="1"/>
</dbReference>
<dbReference type="PROSITE" id="PS50102">
    <property type="entry name" value="RRM"/>
    <property type="match status" value="1"/>
</dbReference>
<reference evidence="12 13" key="1">
    <citation type="journal article" date="2018" name="Mol. Biol. Evol.">
        <title>Broad Genomic Sampling Reveals a Smut Pathogenic Ancestry of the Fungal Clade Ustilaginomycotina.</title>
        <authorList>
            <person name="Kijpornyongpan T."/>
            <person name="Mondo S.J."/>
            <person name="Barry K."/>
            <person name="Sandor L."/>
            <person name="Lee J."/>
            <person name="Lipzen A."/>
            <person name="Pangilinan J."/>
            <person name="LaButti K."/>
            <person name="Hainaut M."/>
            <person name="Henrissat B."/>
            <person name="Grigoriev I.V."/>
            <person name="Spatafora J.W."/>
            <person name="Aime M.C."/>
        </authorList>
    </citation>
    <scope>NUCLEOTIDE SEQUENCE [LARGE SCALE GENOMIC DNA]</scope>
    <source>
        <strain evidence="12 13">MCA 5214</strain>
    </source>
</reference>
<feature type="compositionally biased region" description="Low complexity" evidence="9">
    <location>
        <begin position="672"/>
        <end position="689"/>
    </location>
</feature>
<dbReference type="Gene3D" id="3.30.70.330">
    <property type="match status" value="1"/>
</dbReference>
<dbReference type="GeneID" id="37030702"/>
<keyword evidence="13" id="KW-1185">Reference proteome</keyword>
<keyword evidence="1" id="KW-0507">mRNA processing</keyword>
<dbReference type="SUPFAM" id="SSF101233">
    <property type="entry name" value="PWI domain"/>
    <property type="match status" value="1"/>
</dbReference>
<feature type="compositionally biased region" description="Basic and acidic residues" evidence="9">
    <location>
        <begin position="815"/>
        <end position="830"/>
    </location>
</feature>
<dbReference type="InterPro" id="IPR036855">
    <property type="entry name" value="Znf_CCCH_sf"/>
</dbReference>
<dbReference type="Pfam" id="PF01480">
    <property type="entry name" value="PWI"/>
    <property type="match status" value="1"/>
</dbReference>
<dbReference type="InterPro" id="IPR012677">
    <property type="entry name" value="Nucleotide-bd_a/b_plait_sf"/>
</dbReference>
<dbReference type="SMART" id="SM00360">
    <property type="entry name" value="RRM"/>
    <property type="match status" value="1"/>
</dbReference>
<feature type="domain" description="C3H1-type" evidence="11">
    <location>
        <begin position="189"/>
        <end position="217"/>
    </location>
</feature>
<dbReference type="GO" id="GO:0003723">
    <property type="term" value="F:RNA binding"/>
    <property type="evidence" value="ECO:0007669"/>
    <property type="project" value="UniProtKB-UniRule"/>
</dbReference>
<dbReference type="PANTHER" id="PTHR14398">
    <property type="entry name" value="RNA RECOGNITION RRM/RNP DOMAIN"/>
    <property type="match status" value="1"/>
</dbReference>
<evidence type="ECO:0000256" key="4">
    <source>
        <dbReference type="ARBA" id="ARBA00022833"/>
    </source>
</evidence>
<evidence type="ECO:0000256" key="8">
    <source>
        <dbReference type="PROSITE-ProRule" id="PRU00723"/>
    </source>
</evidence>
<feature type="region of interest" description="Disordered" evidence="9">
    <location>
        <begin position="446"/>
        <end position="520"/>
    </location>
</feature>
<feature type="region of interest" description="Disordered" evidence="9">
    <location>
        <begin position="662"/>
        <end position="699"/>
    </location>
</feature>
<dbReference type="PANTHER" id="PTHR14398:SF0">
    <property type="entry name" value="ZINC FINGER PROTEIN SWM"/>
    <property type="match status" value="1"/>
</dbReference>
<keyword evidence="3 8" id="KW-0863">Zinc-finger</keyword>
<dbReference type="GO" id="GO:0006397">
    <property type="term" value="P:mRNA processing"/>
    <property type="evidence" value="ECO:0007669"/>
    <property type="project" value="UniProtKB-KW"/>
</dbReference>
<feature type="compositionally biased region" description="Low complexity" evidence="9">
    <location>
        <begin position="128"/>
        <end position="137"/>
    </location>
</feature>
<dbReference type="Gene3D" id="1.20.1390.10">
    <property type="entry name" value="PWI domain"/>
    <property type="match status" value="1"/>
</dbReference>
<dbReference type="InterPro" id="IPR000504">
    <property type="entry name" value="RRM_dom"/>
</dbReference>
<comment type="function">
    <text evidence="6">May be involved in the turnover of nuclear polyadenylated (pA+) RNA.</text>
</comment>
<feature type="region of interest" description="Disordered" evidence="9">
    <location>
        <begin position="81"/>
        <end position="189"/>
    </location>
</feature>
<dbReference type="Pfam" id="PF00642">
    <property type="entry name" value="zf-CCCH"/>
    <property type="match status" value="1"/>
</dbReference>
<evidence type="ECO:0000256" key="9">
    <source>
        <dbReference type="SAM" id="MobiDB-lite"/>
    </source>
</evidence>
<evidence type="ECO:0000256" key="6">
    <source>
        <dbReference type="ARBA" id="ARBA00043866"/>
    </source>
</evidence>
<feature type="region of interest" description="Disordered" evidence="9">
    <location>
        <begin position="583"/>
        <end position="644"/>
    </location>
</feature>
<dbReference type="InterPro" id="IPR035979">
    <property type="entry name" value="RBD_domain_sf"/>
</dbReference>
<feature type="compositionally biased region" description="Basic and acidic residues" evidence="9">
    <location>
        <begin position="151"/>
        <end position="165"/>
    </location>
</feature>
<dbReference type="STRING" id="1569628.A0A316UNB2"/>
<organism evidence="12 13">
    <name type="scientific">Jaminaea rosea</name>
    <dbReference type="NCBI Taxonomy" id="1569628"/>
    <lineage>
        <taxon>Eukaryota</taxon>
        <taxon>Fungi</taxon>
        <taxon>Dikarya</taxon>
        <taxon>Basidiomycota</taxon>
        <taxon>Ustilaginomycotina</taxon>
        <taxon>Exobasidiomycetes</taxon>
        <taxon>Microstromatales</taxon>
        <taxon>Microstromatales incertae sedis</taxon>
        <taxon>Jaminaea</taxon>
    </lineage>
</organism>
<name>A0A316UNB2_9BASI</name>
<feature type="compositionally biased region" description="Low complexity" evidence="9">
    <location>
        <begin position="166"/>
        <end position="186"/>
    </location>
</feature>
<dbReference type="GO" id="GO:0005634">
    <property type="term" value="C:nucleus"/>
    <property type="evidence" value="ECO:0007669"/>
    <property type="project" value="TreeGrafter"/>
</dbReference>
<dbReference type="InterPro" id="IPR002483">
    <property type="entry name" value="PWI_dom"/>
</dbReference>
<evidence type="ECO:0000256" key="1">
    <source>
        <dbReference type="ARBA" id="ARBA00022664"/>
    </source>
</evidence>
<feature type="region of interest" description="Disordered" evidence="9">
    <location>
        <begin position="217"/>
        <end position="367"/>
    </location>
</feature>
<dbReference type="Proteomes" id="UP000245884">
    <property type="component" value="Unassembled WGS sequence"/>
</dbReference>
<evidence type="ECO:0000256" key="3">
    <source>
        <dbReference type="ARBA" id="ARBA00022771"/>
    </source>
</evidence>
<dbReference type="EMBL" id="KZ819672">
    <property type="protein sequence ID" value="PWN26288.1"/>
    <property type="molecule type" value="Genomic_DNA"/>
</dbReference>
<protein>
    <recommendedName>
        <fullName evidence="14">C3H1-type domain-containing protein</fullName>
    </recommendedName>
</protein>
<proteinExistence type="predicted"/>
<dbReference type="RefSeq" id="XP_025360900.1">
    <property type="nucleotide sequence ID" value="XM_025508879.1"/>
</dbReference>
<dbReference type="SUPFAM" id="SSF90229">
    <property type="entry name" value="CCCH zinc finger"/>
    <property type="match status" value="1"/>
</dbReference>
<evidence type="ECO:0000259" key="10">
    <source>
        <dbReference type="PROSITE" id="PS50102"/>
    </source>
</evidence>
<evidence type="ECO:0000256" key="5">
    <source>
        <dbReference type="ARBA" id="ARBA00022884"/>
    </source>
</evidence>
<feature type="compositionally biased region" description="Low complexity" evidence="9">
    <location>
        <begin position="631"/>
        <end position="644"/>
    </location>
</feature>
<dbReference type="CDD" id="cd12257">
    <property type="entry name" value="RRM1_RBM26_like"/>
    <property type="match status" value="1"/>
</dbReference>
<evidence type="ECO:0000256" key="7">
    <source>
        <dbReference type="PROSITE-ProRule" id="PRU00176"/>
    </source>
</evidence>
<sequence length="830" mass="87374">MPALFDPAHSPQVKAWLTKELGPICDAEPDVLADYVIALLKHDASEGELKSLLDEQLADFLDDKTGPFVSKLVSALSKKSYLPKVAAAAPSGPSSSRKRPAEDDEEHSRQQPPAAKSARPSAGNESTPAAAAAPRGPASDRRNGTPTGPSSDRESTRERERDISERSSSARPQQPGQQQQQSAAPGIRGKEKDLCRDFHQKGWCSRGEQCRWEHSGDAIMGTSMPPQGQFPGGIGIPQQQQQQQGAPFNQRQAGSPPGPNGFMGRPPMMMNMPPGGMPPGFQMQMGPQGWQGGPPQQHQQGQMPMGFPPGSNGPEGLPLGMRLGEQQPQNSPPPFAGHDGVQPAPQRGGFAGRGRGGGQAVRPGTFQSRARSATTLVIENVPAESLDLVKINDYFKRFGTITNIQVDAPGSKALVSYSSPQEAKAAHESPEVIFGNRFVKVYFQKLDDSNGGGPAQPRPPPPQKQTFAAGQNVYRPPGAAGAAASTSGTSSPSHAAGSSSSTPYLPGGLTPEQHAARRSALEAQKAAQLRFNELMTEQKQLLVKATSSATSAEEKKAAMKRLKEVEPGIKEAGEKVREAFEAIKALPQPTKAAPPGAKAEQREKMERERLDRELEAHASQPDTTTGGGDSAEGSSNGASGSSSANPALVAKLAALQAEATSMGLDKTGAPISGSSRGGYTARGRGAYRGARGGGAAAPMRLDNRSTKLYVLGPPAGEEQKRTKVKEWLSSFGEVSEFDEAPSEENNGEKVGLAVTFKHRSMGEQAVRTLIAASSGTGSKLPAEVDGIKLVWAPAPQRPASIPTTPAGGEGIEGSAAKEEGDHDGEENWKR</sequence>
<evidence type="ECO:0008006" key="14">
    <source>
        <dbReference type="Google" id="ProtNLM"/>
    </source>
</evidence>
<keyword evidence="4 8" id="KW-0862">Zinc</keyword>
<dbReference type="FunFam" id="3.30.70.330:FF:000844">
    <property type="entry name" value="Proteins containing the RNA recognition motif"/>
    <property type="match status" value="1"/>
</dbReference>
<evidence type="ECO:0000313" key="13">
    <source>
        <dbReference type="Proteomes" id="UP000245884"/>
    </source>
</evidence>
<evidence type="ECO:0000259" key="11">
    <source>
        <dbReference type="PROSITE" id="PS50103"/>
    </source>
</evidence>
<feature type="domain" description="RRM" evidence="10">
    <location>
        <begin position="374"/>
        <end position="446"/>
    </location>
</feature>
<keyword evidence="2 8" id="KW-0479">Metal-binding</keyword>
<feature type="compositionally biased region" description="Basic and acidic residues" evidence="9">
    <location>
        <begin position="599"/>
        <end position="616"/>
    </location>
</feature>
<dbReference type="OrthoDB" id="443401at2759"/>
<feature type="compositionally biased region" description="Low complexity" evidence="9">
    <location>
        <begin position="476"/>
        <end position="503"/>
    </location>
</feature>
<accession>A0A316UNB2</accession>
<feature type="compositionally biased region" description="Low complexity" evidence="9">
    <location>
        <begin position="236"/>
        <end position="253"/>
    </location>
</feature>
<evidence type="ECO:0000313" key="12">
    <source>
        <dbReference type="EMBL" id="PWN26288.1"/>
    </source>
</evidence>
<dbReference type="InterPro" id="IPR045137">
    <property type="entry name" value="RBM26/27"/>
</dbReference>
<feature type="region of interest" description="Disordered" evidence="9">
    <location>
        <begin position="795"/>
        <end position="830"/>
    </location>
</feature>
<evidence type="ECO:0000256" key="2">
    <source>
        <dbReference type="ARBA" id="ARBA00022723"/>
    </source>
</evidence>
<feature type="compositionally biased region" description="Low complexity" evidence="9">
    <location>
        <begin position="81"/>
        <end position="95"/>
    </location>
</feature>
<dbReference type="SUPFAM" id="SSF54928">
    <property type="entry name" value="RNA-binding domain, RBD"/>
    <property type="match status" value="1"/>
</dbReference>
<gene>
    <name evidence="12" type="ORF">BDZ90DRAFT_275423</name>
</gene>
<dbReference type="AlphaFoldDB" id="A0A316UNB2"/>
<dbReference type="InterPro" id="IPR036483">
    <property type="entry name" value="PWI_dom_sf"/>
</dbReference>
<keyword evidence="5 7" id="KW-0694">RNA-binding</keyword>
<feature type="compositionally biased region" description="Gly residues" evidence="9">
    <location>
        <begin position="349"/>
        <end position="359"/>
    </location>
</feature>
<feature type="zinc finger region" description="C3H1-type" evidence="8">
    <location>
        <begin position="189"/>
        <end position="217"/>
    </location>
</feature>
<dbReference type="InterPro" id="IPR000571">
    <property type="entry name" value="Znf_CCCH"/>
</dbReference>
<dbReference type="GO" id="GO:0008270">
    <property type="term" value="F:zinc ion binding"/>
    <property type="evidence" value="ECO:0007669"/>
    <property type="project" value="UniProtKB-KW"/>
</dbReference>